<evidence type="ECO:0000256" key="2">
    <source>
        <dbReference type="SAM" id="MobiDB-lite"/>
    </source>
</evidence>
<dbReference type="InterPro" id="IPR024078">
    <property type="entry name" value="LmbE-like_dom_sf"/>
</dbReference>
<proteinExistence type="predicted"/>
<gene>
    <name evidence="3" type="ORF">IPI13_06120</name>
</gene>
<dbReference type="InterPro" id="IPR003737">
    <property type="entry name" value="GlcNAc_PI_deacetylase-related"/>
</dbReference>
<sequence>MSTLVFVHAHPDDEASQTAGAMCRAVEEGHRVVLVVSTGGEHGEAAADLAPGETVAQRRRVELAGSAAALGVHRVEWLGYVDSGMTGWDQNDHEGAFVQAPLDEAAGRLATILDEESADVLIGYDWHGGYGHPDHVKVHQVVHRAAELAAQRPRLLESTMNRDLMRGFMAAAREAGLGEDGFDPDGPMDDGNPMGSPEAEIHWQVDVAAYLPQRRAALSCHASQTTDVGGMLSMPEQVFAGFFGREHYIEPGRPAGMAQAWFLDACPLAVALARRRHRARCEAREVDVLGHPLGRDRVEPDLPGPLPRMTPQRARREVERPVGDTGIGVDAAVVVLGVVGQVLEVVHVSRLRIAAEDRVVVCRARRLHRAQRDALDPVGEQPLADEPVGGLGGLVLVHLLDQDPEHVGHRLVKRTGLGDIGEPRRVLREPMGELVPDDVDA</sequence>
<name>A0A935IMS6_9MICO</name>
<reference evidence="3 4" key="1">
    <citation type="submission" date="2020-10" db="EMBL/GenBank/DDBJ databases">
        <title>Connecting structure to function with the recovery of over 1000 high-quality activated sludge metagenome-assembled genomes encoding full-length rRNA genes using long-read sequencing.</title>
        <authorList>
            <person name="Singleton C.M."/>
            <person name="Petriglieri F."/>
            <person name="Kristensen J.M."/>
            <person name="Kirkegaard R.H."/>
            <person name="Michaelsen T.Y."/>
            <person name="Andersen M.H."/>
            <person name="Karst S.M."/>
            <person name="Dueholm M.S."/>
            <person name="Nielsen P.H."/>
            <person name="Albertsen M."/>
        </authorList>
    </citation>
    <scope>NUCLEOTIDE SEQUENCE [LARGE SCALE GENOMIC DNA]</scope>
    <source>
        <strain evidence="3">Ega_18-Q3-R5-49_MAXAC.001</strain>
    </source>
</reference>
<evidence type="ECO:0000256" key="1">
    <source>
        <dbReference type="ARBA" id="ARBA00022833"/>
    </source>
</evidence>
<organism evidence="3 4">
    <name type="scientific">Candidatus Phosphoribacter hodrii</name>
    <dbReference type="NCBI Taxonomy" id="2953743"/>
    <lineage>
        <taxon>Bacteria</taxon>
        <taxon>Bacillati</taxon>
        <taxon>Actinomycetota</taxon>
        <taxon>Actinomycetes</taxon>
        <taxon>Micrococcales</taxon>
        <taxon>Dermatophilaceae</taxon>
        <taxon>Candidatus Phosphoribacter</taxon>
    </lineage>
</organism>
<dbReference type="GO" id="GO:0016137">
    <property type="term" value="P:glycoside metabolic process"/>
    <property type="evidence" value="ECO:0007669"/>
    <property type="project" value="UniProtKB-ARBA"/>
</dbReference>
<comment type="caution">
    <text evidence="3">The sequence shown here is derived from an EMBL/GenBank/DDBJ whole genome shotgun (WGS) entry which is preliminary data.</text>
</comment>
<feature type="region of interest" description="Disordered" evidence="2">
    <location>
        <begin position="296"/>
        <end position="320"/>
    </location>
</feature>
<evidence type="ECO:0000313" key="4">
    <source>
        <dbReference type="Proteomes" id="UP000726105"/>
    </source>
</evidence>
<dbReference type="Gene3D" id="3.40.50.10320">
    <property type="entry name" value="LmbE-like"/>
    <property type="match status" value="1"/>
</dbReference>
<dbReference type="EMBL" id="JADJIB010000002">
    <property type="protein sequence ID" value="MBK7272749.1"/>
    <property type="molecule type" value="Genomic_DNA"/>
</dbReference>
<dbReference type="Pfam" id="PF02585">
    <property type="entry name" value="PIG-L"/>
    <property type="match status" value="1"/>
</dbReference>
<dbReference type="Proteomes" id="UP000726105">
    <property type="component" value="Unassembled WGS sequence"/>
</dbReference>
<accession>A0A935IMS6</accession>
<dbReference type="PANTHER" id="PTHR12993">
    <property type="entry name" value="N-ACETYLGLUCOSAMINYL-PHOSPHATIDYLINOSITOL DE-N-ACETYLASE-RELATED"/>
    <property type="match status" value="1"/>
</dbReference>
<dbReference type="PANTHER" id="PTHR12993:SF11">
    <property type="entry name" value="N-ACETYLGLUCOSAMINYL-PHOSPHATIDYLINOSITOL DE-N-ACETYLASE"/>
    <property type="match status" value="1"/>
</dbReference>
<evidence type="ECO:0000313" key="3">
    <source>
        <dbReference type="EMBL" id="MBK7272749.1"/>
    </source>
</evidence>
<dbReference type="GO" id="GO:0016811">
    <property type="term" value="F:hydrolase activity, acting on carbon-nitrogen (but not peptide) bonds, in linear amides"/>
    <property type="evidence" value="ECO:0007669"/>
    <property type="project" value="TreeGrafter"/>
</dbReference>
<keyword evidence="1" id="KW-0862">Zinc</keyword>
<dbReference type="AlphaFoldDB" id="A0A935IMS6"/>
<protein>
    <submittedName>
        <fullName evidence="3">PIG-L family deacetylase</fullName>
    </submittedName>
</protein>
<dbReference type="SUPFAM" id="SSF102588">
    <property type="entry name" value="LmbE-like"/>
    <property type="match status" value="1"/>
</dbReference>